<dbReference type="InterPro" id="IPR001322">
    <property type="entry name" value="Lamin_tail_dom"/>
</dbReference>
<name>A0A2D0N214_FLAN2</name>
<dbReference type="NCBIfam" id="TIGR04183">
    <property type="entry name" value="Por_Secre_tail"/>
    <property type="match status" value="1"/>
</dbReference>
<dbReference type="OrthoDB" id="9806464at2"/>
<feature type="domain" description="LTD" evidence="1">
    <location>
        <begin position="33"/>
        <end position="185"/>
    </location>
</feature>
<dbReference type="InterPro" id="IPR059177">
    <property type="entry name" value="GH29D-like_dom"/>
</dbReference>
<dbReference type="EMBL" id="PDUD01000040">
    <property type="protein sequence ID" value="PHN02428.1"/>
    <property type="molecule type" value="Genomic_DNA"/>
</dbReference>
<comment type="caution">
    <text evidence="2">The sequence shown here is derived from an EMBL/GenBank/DDBJ whole genome shotgun (WGS) entry which is preliminary data.</text>
</comment>
<dbReference type="RefSeq" id="WP_099154174.1">
    <property type="nucleotide sequence ID" value="NZ_PDUD01000040.1"/>
</dbReference>
<dbReference type="PROSITE" id="PS51841">
    <property type="entry name" value="LTD"/>
    <property type="match status" value="1"/>
</dbReference>
<protein>
    <recommendedName>
        <fullName evidence="1">LTD domain-containing protein</fullName>
    </recommendedName>
</protein>
<dbReference type="Pfam" id="PF08757">
    <property type="entry name" value="CotH"/>
    <property type="match status" value="1"/>
</dbReference>
<dbReference type="Proteomes" id="UP000223913">
    <property type="component" value="Unassembled WGS sequence"/>
</dbReference>
<dbReference type="InterPro" id="IPR026876">
    <property type="entry name" value="Fn3_assoc_repeat"/>
</dbReference>
<dbReference type="Pfam" id="PF13290">
    <property type="entry name" value="CHB_HEX_C_1"/>
    <property type="match status" value="1"/>
</dbReference>
<dbReference type="Pfam" id="PF13287">
    <property type="entry name" value="Fn3_assoc"/>
    <property type="match status" value="1"/>
</dbReference>
<reference evidence="2 3" key="1">
    <citation type="submission" date="2017-10" db="EMBL/GenBank/DDBJ databases">
        <title>The draft genome sequence of Lewinella nigricans NBRC 102662.</title>
        <authorList>
            <person name="Wang K."/>
        </authorList>
    </citation>
    <scope>NUCLEOTIDE SEQUENCE [LARGE SCALE GENOMIC DNA]</scope>
    <source>
        <strain evidence="2 3">NBRC 102662</strain>
    </source>
</reference>
<sequence length="910" mass="102414">MIKGSLPRIWMVTALLCCTAAVLRGQGKILITEFMASNSTTIADEDGDYSDWLELYNASEETIHLEGWYLTDKADNLTKWEIPDVSLEADEYLLIFASEKKRNSPSAPLHTNFKLTASGEFLAVVEPDGVTISHAYAPAFPIQREDFSYGLYQGQTIFFDLPTPGAENALGEIVQAPQFSHTRGFYDASFGLALTGIGNNLEIYYTTDGTRPNAETGTLYSGPVDITTTTPFSAVAINADGLYSEIITQTYLFIADILQQPNDPGGYPATWSPYKFRAGNAPADYAMDPEVVEAPEYKDLMDDALTSIPTLSIVTNKGFLFSHLKDSELGGIYIYTGNSGASGTGQDWERPASIEYYDPNTQEEFQVNCGLRLHGGNSRVPENSQKHSFRVSFRSQYGPSKLKFDLFDEPTATDEFNALVFRAGYNYSWVKNSGVQRENAQYLQDPFAKVTQRALGQVAAHEKFVHLYLNGLYWGLYNISEKLTNDFMESYLKGKEDDFDVIKDHGLTVDGSWTAWTRLYEQTKAGLGSNTNYQKVQGKDPDGTVNPALDNLLDVENLIGYMQFNMYIGNEDWDHNNWFAARNRVSNEAGFRFFAWDAETSMTNVQYNNVDENNEENPSWFYHELQDNADFRILFADHIQRNFFNGGPLTQEAASARYQELADEIDLAIIAESARWGDYRKDADPSDGDRFLYTRNDFWLPRLQDLMNNYFPFRTDIVVQQFTNYGLFPTIKAPEFSHYGGAMQQAIDLEMTTNYGEIFYTTDGSDPRQQITANVSPAAQRYDGALPVGSQLTVKARAKSGSEWSPITVASYDFTTAAVSPGAMEKSLFGGSFPNPFAESTTIYYHLPQSGPVQIQLFTLDGRQVETLFSGYQTRGRHALEWHPQHRERGIFLYQIKTEDEVFLGKVIRN</sequence>
<gene>
    <name evidence="2" type="ORF">CRP01_32110</name>
</gene>
<dbReference type="InterPro" id="IPR036415">
    <property type="entry name" value="Lamin_tail_dom_sf"/>
</dbReference>
<evidence type="ECO:0000313" key="3">
    <source>
        <dbReference type="Proteomes" id="UP000223913"/>
    </source>
</evidence>
<dbReference type="Gene3D" id="2.60.40.1260">
    <property type="entry name" value="Lamin Tail domain"/>
    <property type="match status" value="1"/>
</dbReference>
<dbReference type="InterPro" id="IPR026444">
    <property type="entry name" value="Secre_tail"/>
</dbReference>
<evidence type="ECO:0000313" key="2">
    <source>
        <dbReference type="EMBL" id="PHN02428.1"/>
    </source>
</evidence>
<evidence type="ECO:0000259" key="1">
    <source>
        <dbReference type="PROSITE" id="PS51841"/>
    </source>
</evidence>
<dbReference type="Pfam" id="PF00932">
    <property type="entry name" value="LTD"/>
    <property type="match status" value="1"/>
</dbReference>
<dbReference type="InterPro" id="IPR014867">
    <property type="entry name" value="Spore_coat_CotH_CotH2/3/7"/>
</dbReference>
<dbReference type="AlphaFoldDB" id="A0A2D0N214"/>
<proteinExistence type="predicted"/>
<keyword evidence="3" id="KW-1185">Reference proteome</keyword>
<dbReference type="SUPFAM" id="SSF74853">
    <property type="entry name" value="Lamin A/C globular tail domain"/>
    <property type="match status" value="1"/>
</dbReference>
<accession>A0A2D0N214</accession>
<organism evidence="2 3">
    <name type="scientific">Flavilitoribacter nigricans (strain ATCC 23147 / DSM 23189 / NBRC 102662 / NCIMB 1420 / SS-2)</name>
    <name type="common">Lewinella nigricans</name>
    <dbReference type="NCBI Taxonomy" id="1122177"/>
    <lineage>
        <taxon>Bacteria</taxon>
        <taxon>Pseudomonadati</taxon>
        <taxon>Bacteroidota</taxon>
        <taxon>Saprospiria</taxon>
        <taxon>Saprospirales</taxon>
        <taxon>Lewinellaceae</taxon>
        <taxon>Flavilitoribacter</taxon>
    </lineage>
</organism>